<proteinExistence type="predicted"/>
<dbReference type="EMBL" id="FCOE02000007">
    <property type="protein sequence ID" value="SAK60110.1"/>
    <property type="molecule type" value="Genomic_DNA"/>
</dbReference>
<evidence type="ECO:0000313" key="2">
    <source>
        <dbReference type="EMBL" id="SAK60110.1"/>
    </source>
</evidence>
<dbReference type="AlphaFoldDB" id="A0A158AR31"/>
<comment type="caution">
    <text evidence="2">The sequence shown here is derived from an EMBL/GenBank/DDBJ whole genome shotgun (WGS) entry which is preliminary data.</text>
</comment>
<protein>
    <recommendedName>
        <fullName evidence="4">Lipoprotein</fullName>
    </recommendedName>
</protein>
<organism evidence="2 3">
    <name type="scientific">Caballeronia pedi</name>
    <dbReference type="NCBI Taxonomy" id="1777141"/>
    <lineage>
        <taxon>Bacteria</taxon>
        <taxon>Pseudomonadati</taxon>
        <taxon>Pseudomonadota</taxon>
        <taxon>Betaproteobacteria</taxon>
        <taxon>Burkholderiales</taxon>
        <taxon>Burkholderiaceae</taxon>
        <taxon>Caballeronia</taxon>
    </lineage>
</organism>
<sequence>MKSGMKLGKATGLSVMLVGSAWALAGCSSAPPLFSNDGRPTQQIQCPAYGGWRNCTDNAKALCPSGYDVLDQSTENNQNALLVACKGS</sequence>
<keyword evidence="1" id="KW-0732">Signal</keyword>
<name>A0A158AR31_9BURK</name>
<dbReference type="Proteomes" id="UP000054911">
    <property type="component" value="Unassembled WGS sequence"/>
</dbReference>
<evidence type="ECO:0008006" key="4">
    <source>
        <dbReference type="Google" id="ProtNLM"/>
    </source>
</evidence>
<evidence type="ECO:0000256" key="1">
    <source>
        <dbReference type="SAM" id="SignalP"/>
    </source>
</evidence>
<gene>
    <name evidence="2" type="ORF">AWB80_02554</name>
</gene>
<accession>A0A158AR31</accession>
<evidence type="ECO:0000313" key="3">
    <source>
        <dbReference type="Proteomes" id="UP000054911"/>
    </source>
</evidence>
<dbReference type="PROSITE" id="PS51257">
    <property type="entry name" value="PROKAR_LIPOPROTEIN"/>
    <property type="match status" value="1"/>
</dbReference>
<feature type="signal peptide" evidence="1">
    <location>
        <begin position="1"/>
        <end position="25"/>
    </location>
</feature>
<reference evidence="2" key="1">
    <citation type="submission" date="2016-01" db="EMBL/GenBank/DDBJ databases">
        <authorList>
            <person name="Peeters C."/>
        </authorList>
    </citation>
    <scope>NUCLEOTIDE SEQUENCE [LARGE SCALE GENOMIC DNA]</scope>
    <source>
        <strain evidence="2">LMG 29323</strain>
    </source>
</reference>
<feature type="chain" id="PRO_5007620895" description="Lipoprotein" evidence="1">
    <location>
        <begin position="26"/>
        <end position="88"/>
    </location>
</feature>
<keyword evidence="3" id="KW-1185">Reference proteome</keyword>